<dbReference type="PANTHER" id="PTHR43321">
    <property type="entry name" value="GLUTAMATE DECARBOXYLASE"/>
    <property type="match status" value="1"/>
</dbReference>
<reference evidence="9 10" key="1">
    <citation type="submission" date="2023-11" db="EMBL/GenBank/DDBJ databases">
        <authorList>
            <person name="Xu M."/>
            <person name="Jiang T."/>
        </authorList>
    </citation>
    <scope>NUCLEOTIDE SEQUENCE [LARGE SCALE GENOMIC DNA]</scope>
    <source>
        <strain evidence="9 10">SD</strain>
    </source>
</reference>
<comment type="cofactor">
    <cofactor evidence="1 7">
        <name>pyridoxal 5'-phosphate</name>
        <dbReference type="ChEBI" id="CHEBI:597326"/>
    </cofactor>
</comment>
<dbReference type="GO" id="GO:0004351">
    <property type="term" value="F:glutamate decarboxylase activity"/>
    <property type="evidence" value="ECO:0007669"/>
    <property type="project" value="UniProtKB-EC"/>
</dbReference>
<evidence type="ECO:0000313" key="10">
    <source>
        <dbReference type="Proteomes" id="UP001277761"/>
    </source>
</evidence>
<name>A0ABU4VFU1_9ACTN</name>
<evidence type="ECO:0000256" key="6">
    <source>
        <dbReference type="ARBA" id="ARBA00048868"/>
    </source>
</evidence>
<dbReference type="InterPro" id="IPR010107">
    <property type="entry name" value="Glutamate_decarboxylase"/>
</dbReference>
<dbReference type="NCBIfam" id="TIGR01788">
    <property type="entry name" value="Glu-decarb-GAD"/>
    <property type="match status" value="1"/>
</dbReference>
<organism evidence="9 10">
    <name type="scientific">Patulibacter brassicae</name>
    <dbReference type="NCBI Taxonomy" id="1705717"/>
    <lineage>
        <taxon>Bacteria</taxon>
        <taxon>Bacillati</taxon>
        <taxon>Actinomycetota</taxon>
        <taxon>Thermoleophilia</taxon>
        <taxon>Solirubrobacterales</taxon>
        <taxon>Patulibacteraceae</taxon>
        <taxon>Patulibacter</taxon>
    </lineage>
</organism>
<keyword evidence="5 7" id="KW-0456">Lyase</keyword>
<evidence type="ECO:0000313" key="9">
    <source>
        <dbReference type="EMBL" id="MDX8150669.1"/>
    </source>
</evidence>
<evidence type="ECO:0000256" key="2">
    <source>
        <dbReference type="ARBA" id="ARBA00009533"/>
    </source>
</evidence>
<evidence type="ECO:0000256" key="3">
    <source>
        <dbReference type="ARBA" id="ARBA00012421"/>
    </source>
</evidence>
<comment type="caution">
    <text evidence="9">The sequence shown here is derived from an EMBL/GenBank/DDBJ whole genome shotgun (WGS) entry which is preliminary data.</text>
</comment>
<dbReference type="Gene3D" id="4.10.280.50">
    <property type="match status" value="1"/>
</dbReference>
<dbReference type="InterPro" id="IPR002129">
    <property type="entry name" value="PyrdxlP-dep_de-COase"/>
</dbReference>
<dbReference type="InterPro" id="IPR015421">
    <property type="entry name" value="PyrdxlP-dep_Trfase_major"/>
</dbReference>
<dbReference type="Proteomes" id="UP001277761">
    <property type="component" value="Unassembled WGS sequence"/>
</dbReference>
<dbReference type="EMBL" id="JAXAVX010000001">
    <property type="protein sequence ID" value="MDX8150669.1"/>
    <property type="molecule type" value="Genomic_DNA"/>
</dbReference>
<evidence type="ECO:0000256" key="4">
    <source>
        <dbReference type="ARBA" id="ARBA00022898"/>
    </source>
</evidence>
<accession>A0ABU4VFU1</accession>
<proteinExistence type="inferred from homology"/>
<sequence length="489" mass="53454">MSLHRSGSSASARCPSLAVNPLHHPAAGEVPRDALPAASMDPRAAQRIVQDELLLDGNARLNLATFVTTWMEPEARELMASVFDKNMIDKDEYPQTAELEARCVAMLGRLWNAPARDGEAPADATATTGATTAVGCSTTGSSEAAMLAGLALKRRWEARRRAAGEPTDRPNIVMGANVQVCWEKFARYWDVEPRLVPMEGERFHLDAPTAVERCDERTIGVVGILGSTFDGSYEPIAEIAAALDDLQARTGLDVPLHVDAASGGFVAPFLDEELVWDFRLPRVASINASGHKYGLVYPGVGWALWREPALLPEELVFHVSYLGGDMPTFALNFSRPGAQVVAQYFQFLRLGMDGYRRVQQGSRDTAMRLADGLEATGAFRPLTRGDELPVFAVTLADDVDAFSVYDVSATLRERGWLVPAYPFVEARDDLHVLRVVVRNGFSDDLADLLLADVRRALARLARQPAPLRGAEHADFSHGAHRQAGTRRRD</sequence>
<dbReference type="PANTHER" id="PTHR43321:SF3">
    <property type="entry name" value="GLUTAMATE DECARBOXYLASE"/>
    <property type="match status" value="1"/>
</dbReference>
<evidence type="ECO:0000256" key="8">
    <source>
        <dbReference type="RuleBase" id="RU361171"/>
    </source>
</evidence>
<keyword evidence="8" id="KW-0210">Decarboxylase</keyword>
<dbReference type="InterPro" id="IPR015424">
    <property type="entry name" value="PyrdxlP-dep_Trfase"/>
</dbReference>
<evidence type="ECO:0000256" key="1">
    <source>
        <dbReference type="ARBA" id="ARBA00001933"/>
    </source>
</evidence>
<dbReference type="EC" id="4.1.1.15" evidence="3 8"/>
<comment type="catalytic activity">
    <reaction evidence="6 8">
        <text>L-glutamate + H(+) = 4-aminobutanoate + CO2</text>
        <dbReference type="Rhea" id="RHEA:17785"/>
        <dbReference type="ChEBI" id="CHEBI:15378"/>
        <dbReference type="ChEBI" id="CHEBI:16526"/>
        <dbReference type="ChEBI" id="CHEBI:29985"/>
        <dbReference type="ChEBI" id="CHEBI:59888"/>
        <dbReference type="EC" id="4.1.1.15"/>
    </reaction>
</comment>
<evidence type="ECO:0000256" key="7">
    <source>
        <dbReference type="RuleBase" id="RU000382"/>
    </source>
</evidence>
<keyword evidence="4 7" id="KW-0663">Pyridoxal phosphate</keyword>
<protein>
    <recommendedName>
        <fullName evidence="3 8">Glutamate decarboxylase</fullName>
        <ecNumber evidence="3 8">4.1.1.15</ecNumber>
    </recommendedName>
</protein>
<dbReference type="Pfam" id="PF00282">
    <property type="entry name" value="Pyridoxal_deC"/>
    <property type="match status" value="1"/>
</dbReference>
<dbReference type="Gene3D" id="3.90.1150.160">
    <property type="match status" value="1"/>
</dbReference>
<dbReference type="SUPFAM" id="SSF53383">
    <property type="entry name" value="PLP-dependent transferases"/>
    <property type="match status" value="1"/>
</dbReference>
<gene>
    <name evidence="9" type="ORF">SK069_03610</name>
</gene>
<dbReference type="RefSeq" id="WP_319952813.1">
    <property type="nucleotide sequence ID" value="NZ_JAXAVX010000001.1"/>
</dbReference>
<evidence type="ECO:0000256" key="5">
    <source>
        <dbReference type="ARBA" id="ARBA00023239"/>
    </source>
</evidence>
<comment type="similarity">
    <text evidence="2 7">Belongs to the group II decarboxylase family.</text>
</comment>
<keyword evidence="10" id="KW-1185">Reference proteome</keyword>
<dbReference type="Gene3D" id="3.40.640.10">
    <property type="entry name" value="Type I PLP-dependent aspartate aminotransferase-like (Major domain)"/>
    <property type="match status" value="1"/>
</dbReference>